<protein>
    <submittedName>
        <fullName evidence="1">Uncharacterized protein</fullName>
    </submittedName>
</protein>
<evidence type="ECO:0000313" key="1">
    <source>
        <dbReference type="EMBL" id="PGO32324.1"/>
    </source>
</evidence>
<dbReference type="AlphaFoldDB" id="A0A2B9QC35"/>
<name>A0A2B9QC35_BACCE</name>
<dbReference type="EMBL" id="NUIL01000006">
    <property type="protein sequence ID" value="PGO32324.1"/>
    <property type="molecule type" value="Genomic_DNA"/>
</dbReference>
<comment type="caution">
    <text evidence="1">The sequence shown here is derived from an EMBL/GenBank/DDBJ whole genome shotgun (WGS) entry which is preliminary data.</text>
</comment>
<gene>
    <name evidence="1" type="ORF">CN984_06095</name>
</gene>
<accession>A0A2B9QC35</accession>
<reference evidence="1 2" key="1">
    <citation type="submission" date="2017-09" db="EMBL/GenBank/DDBJ databases">
        <title>Large-scale bioinformatics analysis of Bacillus genomes uncovers conserved roles of natural products in bacterial physiology.</title>
        <authorList>
            <consortium name="Agbiome Team Llc"/>
            <person name="Bleich R.M."/>
            <person name="Grubbs K.J."/>
            <person name="Santa Maria K.C."/>
            <person name="Allen S.E."/>
            <person name="Farag S."/>
            <person name="Shank E.A."/>
            <person name="Bowers A."/>
        </authorList>
    </citation>
    <scope>NUCLEOTIDE SEQUENCE [LARGE SCALE GENOMIC DNA]</scope>
    <source>
        <strain evidence="1 2">AFS050027</strain>
    </source>
</reference>
<evidence type="ECO:0000313" key="2">
    <source>
        <dbReference type="Proteomes" id="UP000223777"/>
    </source>
</evidence>
<dbReference type="Proteomes" id="UP000223777">
    <property type="component" value="Unassembled WGS sequence"/>
</dbReference>
<organism evidence="1 2">
    <name type="scientific">Bacillus cereus</name>
    <dbReference type="NCBI Taxonomy" id="1396"/>
    <lineage>
        <taxon>Bacteria</taxon>
        <taxon>Bacillati</taxon>
        <taxon>Bacillota</taxon>
        <taxon>Bacilli</taxon>
        <taxon>Bacillales</taxon>
        <taxon>Bacillaceae</taxon>
        <taxon>Bacillus</taxon>
        <taxon>Bacillus cereus group</taxon>
    </lineage>
</organism>
<sequence length="71" mass="8070">MVRNSGLGHYYICLTRSDDIFTARSSDLEMNEVCGTKSKEQPAKANCSSPRGNWRKYNVAYIIDGKFSFIQ</sequence>
<proteinExistence type="predicted"/>